<dbReference type="EMBL" id="KN847480">
    <property type="protein sequence ID" value="KIX02237.1"/>
    <property type="molecule type" value="Genomic_DNA"/>
</dbReference>
<evidence type="ECO:0000313" key="7">
    <source>
        <dbReference type="Proteomes" id="UP000053617"/>
    </source>
</evidence>
<dbReference type="VEuPathDB" id="FungiDB:Z518_08176"/>
<evidence type="ECO:0000256" key="2">
    <source>
        <dbReference type="ARBA" id="ARBA00022692"/>
    </source>
</evidence>
<accession>A0A0D2FJU6</accession>
<evidence type="ECO:0000256" key="1">
    <source>
        <dbReference type="ARBA" id="ARBA00004141"/>
    </source>
</evidence>
<feature type="transmembrane region" description="Helical" evidence="5">
    <location>
        <begin position="177"/>
        <end position="197"/>
    </location>
</feature>
<gene>
    <name evidence="6" type="ORF">Z518_08176</name>
</gene>
<keyword evidence="3 5" id="KW-1133">Transmembrane helix</keyword>
<keyword evidence="4 5" id="KW-0472">Membrane</keyword>
<protein>
    <submittedName>
        <fullName evidence="6">Rhinocladiella mackenziei CBS 650.93 unplaced genomic scaffold supercont1.6, whole genome shotgun sequence</fullName>
    </submittedName>
</protein>
<dbReference type="STRING" id="1442369.A0A0D2FJU6"/>
<name>A0A0D2FJU6_9EURO</name>
<comment type="subcellular location">
    <subcellularLocation>
        <location evidence="1">Membrane</location>
        <topology evidence="1">Multi-pass membrane protein</topology>
    </subcellularLocation>
</comment>
<proteinExistence type="predicted"/>
<evidence type="ECO:0000256" key="3">
    <source>
        <dbReference type="ARBA" id="ARBA00022989"/>
    </source>
</evidence>
<keyword evidence="7" id="KW-1185">Reference proteome</keyword>
<dbReference type="GO" id="GO:0016020">
    <property type="term" value="C:membrane"/>
    <property type="evidence" value="ECO:0007669"/>
    <property type="project" value="UniProtKB-SubCell"/>
</dbReference>
<dbReference type="AlphaFoldDB" id="A0A0D2FJU6"/>
<dbReference type="RefSeq" id="XP_013269373.1">
    <property type="nucleotide sequence ID" value="XM_013413919.1"/>
</dbReference>
<keyword evidence="2 5" id="KW-0812">Transmembrane</keyword>
<dbReference type="OrthoDB" id="4114721at2759"/>
<evidence type="ECO:0000256" key="5">
    <source>
        <dbReference type="SAM" id="Phobius"/>
    </source>
</evidence>
<evidence type="ECO:0000256" key="4">
    <source>
        <dbReference type="ARBA" id="ARBA00023136"/>
    </source>
</evidence>
<dbReference type="Proteomes" id="UP000053617">
    <property type="component" value="Unassembled WGS sequence"/>
</dbReference>
<dbReference type="Gene3D" id="1.20.58.340">
    <property type="entry name" value="Magnesium transport protein CorA, transmembrane region"/>
    <property type="match status" value="1"/>
</dbReference>
<dbReference type="InterPro" id="IPR045863">
    <property type="entry name" value="CorA_TM1_TM2"/>
</dbReference>
<dbReference type="HOGENOM" id="CLU_1001665_0_0_1"/>
<dbReference type="GeneID" id="25296247"/>
<evidence type="ECO:0000313" key="6">
    <source>
        <dbReference type="EMBL" id="KIX02237.1"/>
    </source>
</evidence>
<reference evidence="6 7" key="1">
    <citation type="submission" date="2015-01" db="EMBL/GenBank/DDBJ databases">
        <title>The Genome Sequence of Rhinocladiella mackenzie CBS 650.93.</title>
        <authorList>
            <consortium name="The Broad Institute Genomics Platform"/>
            <person name="Cuomo C."/>
            <person name="de Hoog S."/>
            <person name="Gorbushina A."/>
            <person name="Stielow B."/>
            <person name="Teixiera M."/>
            <person name="Abouelleil A."/>
            <person name="Chapman S.B."/>
            <person name="Priest M."/>
            <person name="Young S.K."/>
            <person name="Wortman J."/>
            <person name="Nusbaum C."/>
            <person name="Birren B."/>
        </authorList>
    </citation>
    <scope>NUCLEOTIDE SEQUENCE [LARGE SCALE GENOMIC DNA]</scope>
    <source>
        <strain evidence="6 7">CBS 650.93</strain>
    </source>
</reference>
<dbReference type="SUPFAM" id="SSF144083">
    <property type="entry name" value="Magnesium transport protein CorA, transmembrane region"/>
    <property type="match status" value="1"/>
</dbReference>
<sequence>MADHLMSLKSFCNDDLNREVMMVEEELGVTRVGRRRNFSPHNEPWQHGEERIDQALPQLSRSKMRHLTVRINTYFTKILFSKRSPEWHCEASRFLLDTFNRFSSIQLDDKPETEQSLKELLEHNIVQAKALADVVMNLQNRMELQLNVLYSFVAQHDNQLSAQLAALSGRDSTSMKILAFITAVFLPATVVATLFSMDMFDWQNATSKNVVSSSDEDNGQTHTVSPQFWIYWAVTIPLTIVTLAGWAIWWRVEQRRFDFDLIQKQQDSEEFYAIPRRT</sequence>
<organism evidence="6 7">
    <name type="scientific">Rhinocladiella mackenziei CBS 650.93</name>
    <dbReference type="NCBI Taxonomy" id="1442369"/>
    <lineage>
        <taxon>Eukaryota</taxon>
        <taxon>Fungi</taxon>
        <taxon>Dikarya</taxon>
        <taxon>Ascomycota</taxon>
        <taxon>Pezizomycotina</taxon>
        <taxon>Eurotiomycetes</taxon>
        <taxon>Chaetothyriomycetidae</taxon>
        <taxon>Chaetothyriales</taxon>
        <taxon>Herpotrichiellaceae</taxon>
        <taxon>Rhinocladiella</taxon>
    </lineage>
</organism>
<feature type="transmembrane region" description="Helical" evidence="5">
    <location>
        <begin position="229"/>
        <end position="249"/>
    </location>
</feature>